<evidence type="ECO:0000256" key="1">
    <source>
        <dbReference type="ARBA" id="ARBA00004162"/>
    </source>
</evidence>
<keyword evidence="7" id="KW-0653">Protein transport</keyword>
<keyword evidence="3" id="KW-1003">Cell membrane</keyword>
<organism evidence="9 10">
    <name type="scientific">Stenotrophobium rhamnosiphilum</name>
    <dbReference type="NCBI Taxonomy" id="2029166"/>
    <lineage>
        <taxon>Bacteria</taxon>
        <taxon>Pseudomonadati</taxon>
        <taxon>Pseudomonadota</taxon>
        <taxon>Gammaproteobacteria</taxon>
        <taxon>Nevskiales</taxon>
        <taxon>Nevskiaceae</taxon>
        <taxon>Stenotrophobium</taxon>
    </lineage>
</organism>
<comment type="caution">
    <text evidence="9">The sequence shown here is derived from an EMBL/GenBank/DDBJ whole genome shotgun (WGS) entry which is preliminary data.</text>
</comment>
<evidence type="ECO:0000256" key="2">
    <source>
        <dbReference type="ARBA" id="ARBA00005811"/>
    </source>
</evidence>
<dbReference type="RefSeq" id="WP_107938352.1">
    <property type="nucleotide sequence ID" value="NZ_QANS01000001.1"/>
</dbReference>
<evidence type="ECO:0000256" key="5">
    <source>
        <dbReference type="ARBA" id="ARBA00022989"/>
    </source>
</evidence>
<evidence type="ECO:0000313" key="9">
    <source>
        <dbReference type="EMBL" id="PTU32643.1"/>
    </source>
</evidence>
<evidence type="ECO:0000256" key="3">
    <source>
        <dbReference type="ARBA" id="ARBA00022475"/>
    </source>
</evidence>
<evidence type="ECO:0000313" key="10">
    <source>
        <dbReference type="Proteomes" id="UP000244248"/>
    </source>
</evidence>
<gene>
    <name evidence="9" type="ORF">CJD38_00525</name>
</gene>
<name>A0A2T5MJ82_9GAMM</name>
<dbReference type="Pfam" id="PF02472">
    <property type="entry name" value="ExbD"/>
    <property type="match status" value="1"/>
</dbReference>
<evidence type="ECO:0000256" key="7">
    <source>
        <dbReference type="RuleBase" id="RU003879"/>
    </source>
</evidence>
<keyword evidence="6 8" id="KW-0472">Membrane</keyword>
<dbReference type="EMBL" id="QANS01000001">
    <property type="protein sequence ID" value="PTU32643.1"/>
    <property type="molecule type" value="Genomic_DNA"/>
</dbReference>
<dbReference type="PANTHER" id="PTHR30558">
    <property type="entry name" value="EXBD MEMBRANE COMPONENT OF PMF-DRIVEN MACROMOLECULE IMPORT SYSTEM"/>
    <property type="match status" value="1"/>
</dbReference>
<keyword evidence="4 7" id="KW-0812">Transmembrane</keyword>
<dbReference type="InterPro" id="IPR003400">
    <property type="entry name" value="ExbD"/>
</dbReference>
<keyword evidence="7" id="KW-0813">Transport</keyword>
<sequence length="130" mass="13935">MRIARPARRKNSTIVITSLVDVMFVLLFFFMLASSYLDWGALDVNIGSGESKTTMPVPGHVHQLQLLPGAQLKLDGKPIALTQLTSNLEPDSRVVVQPQPGVPLQDMISVIDHLKAAGVSLTLGHASAAP</sequence>
<dbReference type="GO" id="GO:0015031">
    <property type="term" value="P:protein transport"/>
    <property type="evidence" value="ECO:0007669"/>
    <property type="project" value="UniProtKB-KW"/>
</dbReference>
<reference evidence="9 10" key="1">
    <citation type="submission" date="2018-04" db="EMBL/GenBank/DDBJ databases">
        <title>Novel species isolated from glacier.</title>
        <authorList>
            <person name="Liu Q."/>
            <person name="Xin Y.-H."/>
        </authorList>
    </citation>
    <scope>NUCLEOTIDE SEQUENCE [LARGE SCALE GENOMIC DNA]</scope>
    <source>
        <strain evidence="9 10">GT1R17</strain>
    </source>
</reference>
<protein>
    <submittedName>
        <fullName evidence="9">Biopolymer transporter ExbD</fullName>
    </submittedName>
</protein>
<feature type="transmembrane region" description="Helical" evidence="8">
    <location>
        <begin position="12"/>
        <end position="33"/>
    </location>
</feature>
<dbReference type="GO" id="GO:0005886">
    <property type="term" value="C:plasma membrane"/>
    <property type="evidence" value="ECO:0007669"/>
    <property type="project" value="UniProtKB-SubCell"/>
</dbReference>
<evidence type="ECO:0000256" key="8">
    <source>
        <dbReference type="SAM" id="Phobius"/>
    </source>
</evidence>
<keyword evidence="5 8" id="KW-1133">Transmembrane helix</keyword>
<keyword evidence="10" id="KW-1185">Reference proteome</keyword>
<comment type="similarity">
    <text evidence="2 7">Belongs to the ExbD/TolR family.</text>
</comment>
<dbReference type="GO" id="GO:0022857">
    <property type="term" value="F:transmembrane transporter activity"/>
    <property type="evidence" value="ECO:0007669"/>
    <property type="project" value="InterPro"/>
</dbReference>
<dbReference type="Proteomes" id="UP000244248">
    <property type="component" value="Unassembled WGS sequence"/>
</dbReference>
<proteinExistence type="inferred from homology"/>
<evidence type="ECO:0000256" key="6">
    <source>
        <dbReference type="ARBA" id="ARBA00023136"/>
    </source>
</evidence>
<evidence type="ECO:0000256" key="4">
    <source>
        <dbReference type="ARBA" id="ARBA00022692"/>
    </source>
</evidence>
<dbReference type="AlphaFoldDB" id="A0A2T5MJ82"/>
<comment type="subcellular location">
    <subcellularLocation>
        <location evidence="1">Cell membrane</location>
        <topology evidence="1">Single-pass membrane protein</topology>
    </subcellularLocation>
    <subcellularLocation>
        <location evidence="7">Cell membrane</location>
        <topology evidence="7">Single-pass type II membrane protein</topology>
    </subcellularLocation>
</comment>
<accession>A0A2T5MJ82</accession>